<reference evidence="2" key="1">
    <citation type="submission" date="2016-10" db="EMBL/GenBank/DDBJ databases">
        <authorList>
            <person name="Varghese N."/>
            <person name="Submissions S."/>
        </authorList>
    </citation>
    <scope>NUCLEOTIDE SEQUENCE [LARGE SCALE GENOMIC DNA]</scope>
    <source>
        <strain evidence="2">DSM 8344</strain>
    </source>
</reference>
<dbReference type="AlphaFoldDB" id="A0A1G7TK27"/>
<accession>A0A1G7TK27</accession>
<sequence>MDPNLITSKNMIINITQNALKFLQKAKKNNLYIKRLVVTQCCIPLSTPPTVRKGSPRKPENYYQFSTDGITVFYDRDLIHKSQLTIDTEGFGFSERLMISDWIIKY</sequence>
<evidence type="ECO:0000313" key="2">
    <source>
        <dbReference type="Proteomes" id="UP000198656"/>
    </source>
</evidence>
<name>A0A1G7TK27_9FIRM</name>
<keyword evidence="2" id="KW-1185">Reference proteome</keyword>
<protein>
    <recommendedName>
        <fullName evidence="3">Fe-S cluster assembly iron-binding protein IscA</fullName>
    </recommendedName>
</protein>
<gene>
    <name evidence="1" type="ORF">SAMN05443529_102265</name>
</gene>
<evidence type="ECO:0000313" key="1">
    <source>
        <dbReference type="EMBL" id="SDG35686.1"/>
    </source>
</evidence>
<organism evidence="1 2">
    <name type="scientific">Desulfosporosinus hippei DSM 8344</name>
    <dbReference type="NCBI Taxonomy" id="1121419"/>
    <lineage>
        <taxon>Bacteria</taxon>
        <taxon>Bacillati</taxon>
        <taxon>Bacillota</taxon>
        <taxon>Clostridia</taxon>
        <taxon>Eubacteriales</taxon>
        <taxon>Desulfitobacteriaceae</taxon>
        <taxon>Desulfosporosinus</taxon>
    </lineage>
</organism>
<evidence type="ECO:0008006" key="3">
    <source>
        <dbReference type="Google" id="ProtNLM"/>
    </source>
</evidence>
<dbReference type="InterPro" id="IPR049744">
    <property type="entry name" value="CC/Se_fam"/>
</dbReference>
<dbReference type="Proteomes" id="UP000198656">
    <property type="component" value="Unassembled WGS sequence"/>
</dbReference>
<proteinExistence type="predicted"/>
<dbReference type="NCBIfam" id="NF041239">
    <property type="entry name" value="Moor_selen_rel"/>
    <property type="match status" value="1"/>
</dbReference>
<dbReference type="EMBL" id="FNCP01000002">
    <property type="protein sequence ID" value="SDG35686.1"/>
    <property type="molecule type" value="Genomic_DNA"/>
</dbReference>
<dbReference type="RefSeq" id="WP_092329752.1">
    <property type="nucleotide sequence ID" value="NZ_FNCP01000002.1"/>
</dbReference>
<dbReference type="OrthoDB" id="1798539at2"/>